<comment type="caution">
    <text evidence="2">The sequence shown here is derived from an EMBL/GenBank/DDBJ whole genome shotgun (WGS) entry which is preliminary data.</text>
</comment>
<accession>A0A2G8R1Y1</accession>
<dbReference type="PROSITE" id="PS51257">
    <property type="entry name" value="PROKAR_LIPOPROTEIN"/>
    <property type="match status" value="1"/>
</dbReference>
<dbReference type="EMBL" id="AWWI01000176">
    <property type="protein sequence ID" value="PIL15557.1"/>
    <property type="molecule type" value="Genomic_DNA"/>
</dbReference>
<evidence type="ECO:0000256" key="1">
    <source>
        <dbReference type="SAM" id="SignalP"/>
    </source>
</evidence>
<sequence>MRLRACVLSIAAAFFLAGCAMDSSKTDSAPDVIARAAYHHDGPPSLTLFTMVNNASGAGAHSSLMINGSQRVIFDPAGSVRHSAVPESRDVLYGITPRIEKFYESAHARTTYHVVIQQVDVPAGVAERALQLAQERGPVPQMFCTHSTSSILRDLPGFENIHTTYFPNNLKDQFAKLPGVTTREIYEDDDDDKRVAIEQFNAAQEEARAAVR</sequence>
<gene>
    <name evidence="2" type="ORF">P775_25605</name>
</gene>
<keyword evidence="1" id="KW-0732">Signal</keyword>
<dbReference type="OrthoDB" id="7666390at2"/>
<organism evidence="2 3">
    <name type="scientific">Puniceibacterium antarcticum</name>
    <dbReference type="NCBI Taxonomy" id="1206336"/>
    <lineage>
        <taxon>Bacteria</taxon>
        <taxon>Pseudomonadati</taxon>
        <taxon>Pseudomonadota</taxon>
        <taxon>Alphaproteobacteria</taxon>
        <taxon>Rhodobacterales</taxon>
        <taxon>Paracoccaceae</taxon>
        <taxon>Puniceibacterium</taxon>
    </lineage>
</organism>
<dbReference type="RefSeq" id="WP_099913429.1">
    <property type="nucleotide sequence ID" value="NZ_AWWI01000176.1"/>
</dbReference>
<dbReference type="AlphaFoldDB" id="A0A2G8R1Y1"/>
<feature type="signal peptide" evidence="1">
    <location>
        <begin position="1"/>
        <end position="20"/>
    </location>
</feature>
<reference evidence="2 3" key="1">
    <citation type="submission" date="2013-09" db="EMBL/GenBank/DDBJ databases">
        <title>Genome sequencing of Phaeobacter antarcticus sp. nov. SM1211.</title>
        <authorList>
            <person name="Zhang X.-Y."/>
            <person name="Liu C."/>
            <person name="Chen X.-L."/>
            <person name="Xie B.-B."/>
            <person name="Qin Q.-L."/>
            <person name="Rong J.-C."/>
            <person name="Zhang Y.-Z."/>
        </authorList>
    </citation>
    <scope>NUCLEOTIDE SEQUENCE [LARGE SCALE GENOMIC DNA]</scope>
    <source>
        <strain evidence="2 3">SM1211</strain>
    </source>
</reference>
<proteinExistence type="predicted"/>
<feature type="chain" id="PRO_5013768920" description="Lipoprotein" evidence="1">
    <location>
        <begin position="21"/>
        <end position="212"/>
    </location>
</feature>
<evidence type="ECO:0008006" key="4">
    <source>
        <dbReference type="Google" id="ProtNLM"/>
    </source>
</evidence>
<dbReference type="Proteomes" id="UP000231259">
    <property type="component" value="Unassembled WGS sequence"/>
</dbReference>
<evidence type="ECO:0000313" key="3">
    <source>
        <dbReference type="Proteomes" id="UP000231259"/>
    </source>
</evidence>
<keyword evidence="3" id="KW-1185">Reference proteome</keyword>
<name>A0A2G8R1Y1_9RHOB</name>
<evidence type="ECO:0000313" key="2">
    <source>
        <dbReference type="EMBL" id="PIL15557.1"/>
    </source>
</evidence>
<protein>
    <recommendedName>
        <fullName evidence="4">Lipoprotein</fullName>
    </recommendedName>
</protein>